<evidence type="ECO:0000313" key="2">
    <source>
        <dbReference type="EMBL" id="KGN37838.1"/>
    </source>
</evidence>
<accession>A0A0A0JL46</accession>
<organism evidence="2 3">
    <name type="scientific">Knoellia subterranea KCTC 19937</name>
    <dbReference type="NCBI Taxonomy" id="1385521"/>
    <lineage>
        <taxon>Bacteria</taxon>
        <taxon>Bacillati</taxon>
        <taxon>Actinomycetota</taxon>
        <taxon>Actinomycetes</taxon>
        <taxon>Micrococcales</taxon>
        <taxon>Intrasporangiaceae</taxon>
        <taxon>Knoellia</taxon>
    </lineage>
</organism>
<dbReference type="EMBL" id="AVPK01000004">
    <property type="protein sequence ID" value="KGN37838.1"/>
    <property type="molecule type" value="Genomic_DNA"/>
</dbReference>
<proteinExistence type="predicted"/>
<dbReference type="Gene3D" id="1.10.357.10">
    <property type="entry name" value="Tetracycline Repressor, domain 2"/>
    <property type="match status" value="1"/>
</dbReference>
<comment type="caution">
    <text evidence="2">The sequence shown here is derived from an EMBL/GenBank/DDBJ whole genome shotgun (WGS) entry which is preliminary data.</text>
</comment>
<dbReference type="Proteomes" id="UP000030011">
    <property type="component" value="Unassembled WGS sequence"/>
</dbReference>
<dbReference type="Pfam" id="PF17920">
    <property type="entry name" value="TetR_C_16"/>
    <property type="match status" value="1"/>
</dbReference>
<evidence type="ECO:0000313" key="3">
    <source>
        <dbReference type="Proteomes" id="UP000030011"/>
    </source>
</evidence>
<name>A0A0A0JL46_9MICO</name>
<reference evidence="2 3" key="1">
    <citation type="submission" date="2013-08" db="EMBL/GenBank/DDBJ databases">
        <title>The genome sequence of Knoellia subterranea.</title>
        <authorList>
            <person name="Zhu W."/>
            <person name="Wang G."/>
        </authorList>
    </citation>
    <scope>NUCLEOTIDE SEQUENCE [LARGE SCALE GENOMIC DNA]</scope>
    <source>
        <strain evidence="2 3">KCTC 19937</strain>
    </source>
</reference>
<keyword evidence="3" id="KW-1185">Reference proteome</keyword>
<evidence type="ECO:0000259" key="1">
    <source>
        <dbReference type="Pfam" id="PF17920"/>
    </source>
</evidence>
<dbReference type="AlphaFoldDB" id="A0A0A0JL46"/>
<dbReference type="SUPFAM" id="SSF48498">
    <property type="entry name" value="Tetracyclin repressor-like, C-terminal domain"/>
    <property type="match status" value="1"/>
</dbReference>
<dbReference type="InterPro" id="IPR041678">
    <property type="entry name" value="TetR_C_16"/>
</dbReference>
<feature type="domain" description="Tetracyclin repressor-like C-terminal" evidence="1">
    <location>
        <begin position="1"/>
        <end position="31"/>
    </location>
</feature>
<dbReference type="InterPro" id="IPR036271">
    <property type="entry name" value="Tet_transcr_reg_TetR-rel_C_sf"/>
</dbReference>
<gene>
    <name evidence="2" type="ORF">N803_12320</name>
</gene>
<sequence>MFRHVLGIEPHASLPRERIVAIVGPTVQHYLTGDLGG</sequence>
<protein>
    <recommendedName>
        <fullName evidence="1">Tetracyclin repressor-like C-terminal domain-containing protein</fullName>
    </recommendedName>
</protein>